<dbReference type="Proteomes" id="UP000322667">
    <property type="component" value="Chromosome A10"/>
</dbReference>
<accession>A0A5D2NZ11</accession>
<proteinExistence type="predicted"/>
<sequence>MLWLKMKFATHTIYSLCLKLMPSLTKSSTFNLQAPPFFIRRLSSLLSALFFQAPEYFKLPAFFLQAPDSFKLTIRIVMMKENYSFIHVKTRCTCVPYLQVI</sequence>
<protein>
    <submittedName>
        <fullName evidence="1">Uncharacterized protein</fullName>
    </submittedName>
</protein>
<keyword evidence="2" id="KW-1185">Reference proteome</keyword>
<dbReference type="AlphaFoldDB" id="A0A5D2NZ11"/>
<evidence type="ECO:0000313" key="2">
    <source>
        <dbReference type="Proteomes" id="UP000322667"/>
    </source>
</evidence>
<reference evidence="1 2" key="1">
    <citation type="submission" date="2019-07" db="EMBL/GenBank/DDBJ databases">
        <title>WGS assembly of Gossypium tomentosum.</title>
        <authorList>
            <person name="Chen Z.J."/>
            <person name="Sreedasyam A."/>
            <person name="Ando A."/>
            <person name="Song Q."/>
            <person name="De L."/>
            <person name="Hulse-Kemp A."/>
            <person name="Ding M."/>
            <person name="Ye W."/>
            <person name="Kirkbride R."/>
            <person name="Jenkins J."/>
            <person name="Plott C."/>
            <person name="Lovell J."/>
            <person name="Lin Y.-M."/>
            <person name="Vaughn R."/>
            <person name="Liu B."/>
            <person name="Li W."/>
            <person name="Simpson S."/>
            <person name="Scheffler B."/>
            <person name="Saski C."/>
            <person name="Grover C."/>
            <person name="Hu G."/>
            <person name="Conover J."/>
            <person name="Carlson J."/>
            <person name="Shu S."/>
            <person name="Boston L."/>
            <person name="Williams M."/>
            <person name="Peterson D."/>
            <person name="Mcgee K."/>
            <person name="Jones D."/>
            <person name="Wendel J."/>
            <person name="Stelly D."/>
            <person name="Grimwood J."/>
            <person name="Schmutz J."/>
        </authorList>
    </citation>
    <scope>NUCLEOTIDE SEQUENCE [LARGE SCALE GENOMIC DNA]</scope>
    <source>
        <strain evidence="1">7179.01</strain>
    </source>
</reference>
<name>A0A5D2NZ11_GOSTO</name>
<dbReference type="EMBL" id="CM017619">
    <property type="protein sequence ID" value="TYI08335.1"/>
    <property type="molecule type" value="Genomic_DNA"/>
</dbReference>
<organism evidence="1 2">
    <name type="scientific">Gossypium tomentosum</name>
    <name type="common">Hawaiian cotton</name>
    <name type="synonym">Gossypium sandvicense</name>
    <dbReference type="NCBI Taxonomy" id="34277"/>
    <lineage>
        <taxon>Eukaryota</taxon>
        <taxon>Viridiplantae</taxon>
        <taxon>Streptophyta</taxon>
        <taxon>Embryophyta</taxon>
        <taxon>Tracheophyta</taxon>
        <taxon>Spermatophyta</taxon>
        <taxon>Magnoliopsida</taxon>
        <taxon>eudicotyledons</taxon>
        <taxon>Gunneridae</taxon>
        <taxon>Pentapetalae</taxon>
        <taxon>rosids</taxon>
        <taxon>malvids</taxon>
        <taxon>Malvales</taxon>
        <taxon>Malvaceae</taxon>
        <taxon>Malvoideae</taxon>
        <taxon>Gossypium</taxon>
    </lineage>
</organism>
<evidence type="ECO:0000313" key="1">
    <source>
        <dbReference type="EMBL" id="TYI08335.1"/>
    </source>
</evidence>
<gene>
    <name evidence="1" type="ORF">ES332_A10G291900v1</name>
</gene>